<sequence length="225" mass="25620">MGYFKLYVKQILSLTTQHNMQSKQAAWRFAWDIPAFRLKLVSGLLCMAAIIFYLHDFFQFIQGRNGLILHDSVLRAIPAIDVSPLIFLILYPVSGYLIWRIRKNSKLCITALWGYIFLCLGRMITISLIPLNPPVGLIHLSDPFSVIFYGDNLITKDLFFSGHTATIVLIGLCLEGKREKYIVFTAALVLGILLLVQHIHYTADVIAAPFFSYLFWYLGKTVAKI</sequence>
<feature type="domain" description="Sphingomyelin synthase-like" evidence="2">
    <location>
        <begin position="157"/>
        <end position="218"/>
    </location>
</feature>
<organism evidence="3 4">
    <name type="scientific">Pedobacter antarcticus</name>
    <dbReference type="NCBI Taxonomy" id="34086"/>
    <lineage>
        <taxon>Bacteria</taxon>
        <taxon>Pseudomonadati</taxon>
        <taxon>Bacteroidota</taxon>
        <taxon>Sphingobacteriia</taxon>
        <taxon>Sphingobacteriales</taxon>
        <taxon>Sphingobacteriaceae</taxon>
        <taxon>Pedobacter</taxon>
    </lineage>
</organism>
<reference evidence="3 4" key="1">
    <citation type="submission" date="2016-10" db="EMBL/GenBank/DDBJ databases">
        <authorList>
            <person name="de Groot N.N."/>
        </authorList>
    </citation>
    <scope>NUCLEOTIDE SEQUENCE [LARGE SCALE GENOMIC DNA]</scope>
    <source>
        <strain evidence="3 4">ATCC 51969</strain>
    </source>
</reference>
<keyword evidence="1" id="KW-1133">Transmembrane helix</keyword>
<keyword evidence="1" id="KW-0812">Transmembrane</keyword>
<feature type="transmembrane region" description="Helical" evidence="1">
    <location>
        <begin position="36"/>
        <end position="55"/>
    </location>
</feature>
<keyword evidence="1" id="KW-0472">Membrane</keyword>
<dbReference type="AlphaFoldDB" id="A0A1I2H596"/>
<evidence type="ECO:0000259" key="2">
    <source>
        <dbReference type="Pfam" id="PF14360"/>
    </source>
</evidence>
<dbReference type="InterPro" id="IPR025749">
    <property type="entry name" value="Sphingomyelin_synth-like_dom"/>
</dbReference>
<evidence type="ECO:0000313" key="4">
    <source>
        <dbReference type="Proteomes" id="UP000183129"/>
    </source>
</evidence>
<dbReference type="STRING" id="34086.SAMN04488084_102349"/>
<accession>A0A1I2H596</accession>
<dbReference type="Proteomes" id="UP000183129">
    <property type="component" value="Unassembled WGS sequence"/>
</dbReference>
<proteinExistence type="predicted"/>
<evidence type="ECO:0000313" key="3">
    <source>
        <dbReference type="EMBL" id="SFF25315.1"/>
    </source>
</evidence>
<dbReference type="EMBL" id="FONS01000007">
    <property type="protein sequence ID" value="SFF25315.1"/>
    <property type="molecule type" value="Genomic_DNA"/>
</dbReference>
<feature type="transmembrane region" description="Helical" evidence="1">
    <location>
        <begin position="181"/>
        <end position="199"/>
    </location>
</feature>
<name>A0A1I2H596_9SPHI</name>
<dbReference type="Pfam" id="PF14360">
    <property type="entry name" value="PAP2_C"/>
    <property type="match status" value="1"/>
</dbReference>
<feature type="transmembrane region" description="Helical" evidence="1">
    <location>
        <begin position="75"/>
        <end position="99"/>
    </location>
</feature>
<feature type="transmembrane region" description="Helical" evidence="1">
    <location>
        <begin position="158"/>
        <end position="174"/>
    </location>
</feature>
<protein>
    <submittedName>
        <fullName evidence="3">PAP2 superfamily C-terminal</fullName>
    </submittedName>
</protein>
<feature type="transmembrane region" description="Helical" evidence="1">
    <location>
        <begin position="111"/>
        <end position="131"/>
    </location>
</feature>
<gene>
    <name evidence="3" type="ORF">SAMN03003324_03016</name>
</gene>
<evidence type="ECO:0000256" key="1">
    <source>
        <dbReference type="SAM" id="Phobius"/>
    </source>
</evidence>